<evidence type="ECO:0000256" key="11">
    <source>
        <dbReference type="ARBA" id="ARBA00023145"/>
    </source>
</evidence>
<feature type="compositionally biased region" description="Polar residues" evidence="16">
    <location>
        <begin position="439"/>
        <end position="450"/>
    </location>
</feature>
<comment type="function">
    <text evidence="14">Transcription factor involved in the regulation of gene expression in response to extracellular amino acid levels. Synthesized as latent cytoplasmic precursor, which, upon a signal initiated by the plasma membrane SPS (SSY1-PTR3-SSY5) amino acid sensor system, becomes proteolytically activated and relocates to the nucleus, where it induces the expression of SPS-sensor-regulated genes, including the amino-acid permeases AGP1, BAP2, BAP3 and GNP1. Binding to promoters is facilitated by DAL81. Involved in the repression of genes subject to nitrogen catabolite repression and genes involved in stress response. Negatively regulated by inner nuclear membrane proteins ASI1, ASI2 and ASI3, which prevent unprocessed precursor forms that escape cytoplasmic anchoring from inducing SPS-sensor-regulated genes. May be involved in pre-tRNA splicing.</text>
</comment>
<evidence type="ECO:0000313" key="19">
    <source>
        <dbReference type="Proteomes" id="UP000054886"/>
    </source>
</evidence>
<evidence type="ECO:0000256" key="5">
    <source>
        <dbReference type="ARBA" id="ARBA00022723"/>
    </source>
</evidence>
<feature type="region of interest" description="Disordered" evidence="16">
    <location>
        <begin position="52"/>
        <end position="85"/>
    </location>
</feature>
<feature type="domain" description="C2H2-type" evidence="17">
    <location>
        <begin position="198"/>
        <end position="225"/>
    </location>
</feature>
<dbReference type="VEuPathDB" id="FungiDB:GWK60_E03993"/>
<keyword evidence="12" id="KW-0539">Nucleus</keyword>
<keyword evidence="9" id="KW-0238">DNA-binding</keyword>
<dbReference type="GO" id="GO:0005886">
    <property type="term" value="C:plasma membrane"/>
    <property type="evidence" value="ECO:0007669"/>
    <property type="project" value="UniProtKB-SubCell"/>
</dbReference>
<dbReference type="GO" id="GO:0003677">
    <property type="term" value="F:DNA binding"/>
    <property type="evidence" value="ECO:0007669"/>
    <property type="project" value="UniProtKB-KW"/>
</dbReference>
<comment type="subunit">
    <text evidence="13">Interacts (via Region II) with SSY5; protease component of the SPS-sensor.</text>
</comment>
<dbReference type="PhylomeDB" id="A0A0W0D3F2"/>
<feature type="compositionally biased region" description="Basic and acidic residues" evidence="16">
    <location>
        <begin position="67"/>
        <end position="81"/>
    </location>
</feature>
<keyword evidence="3" id="KW-1003">Cell membrane</keyword>
<evidence type="ECO:0000256" key="2">
    <source>
        <dbReference type="ARBA" id="ARBA00004413"/>
    </source>
</evidence>
<dbReference type="PROSITE" id="PS50157">
    <property type="entry name" value="ZINC_FINGER_C2H2_2"/>
    <property type="match status" value="1"/>
</dbReference>
<comment type="subcellular location">
    <subcellularLocation>
        <location evidence="2">Cell membrane</location>
        <topology evidence="2">Peripheral membrane protein</topology>
        <orientation evidence="2">Cytoplasmic side</orientation>
    </subcellularLocation>
    <subcellularLocation>
        <location evidence="1">Nucleus</location>
    </subcellularLocation>
</comment>
<dbReference type="Gene3D" id="3.30.160.60">
    <property type="entry name" value="Classic Zinc Finger"/>
    <property type="match status" value="1"/>
</dbReference>
<dbReference type="GO" id="GO:0008270">
    <property type="term" value="F:zinc ion binding"/>
    <property type="evidence" value="ECO:0007669"/>
    <property type="project" value="UniProtKB-KW"/>
</dbReference>
<dbReference type="FunFam" id="3.30.160.60:FF:002194">
    <property type="entry name" value="STP1p Transcription factor"/>
    <property type="match status" value="1"/>
</dbReference>
<dbReference type="PROSITE" id="PS00028">
    <property type="entry name" value="ZINC_FINGER_C2H2_1"/>
    <property type="match status" value="1"/>
</dbReference>
<feature type="compositionally biased region" description="Low complexity" evidence="16">
    <location>
        <begin position="321"/>
        <end position="342"/>
    </location>
</feature>
<dbReference type="VEuPathDB" id="FungiDB:B1J91_E04312g"/>
<evidence type="ECO:0000313" key="18">
    <source>
        <dbReference type="EMBL" id="KTA97817.1"/>
    </source>
</evidence>
<dbReference type="VEuPathDB" id="FungiDB:CAGL0E04312g"/>
<evidence type="ECO:0000256" key="6">
    <source>
        <dbReference type="ARBA" id="ARBA00022737"/>
    </source>
</evidence>
<name>A0A0W0D3F2_CANGB</name>
<evidence type="ECO:0000259" key="17">
    <source>
        <dbReference type="PROSITE" id="PS50157"/>
    </source>
</evidence>
<keyword evidence="7" id="KW-0863">Zinc-finger</keyword>
<evidence type="ECO:0000256" key="16">
    <source>
        <dbReference type="SAM" id="MobiDB-lite"/>
    </source>
</evidence>
<evidence type="ECO:0000256" key="12">
    <source>
        <dbReference type="ARBA" id="ARBA00023242"/>
    </source>
</evidence>
<dbReference type="EMBL" id="LLZZ01000156">
    <property type="protein sequence ID" value="KTA97817.1"/>
    <property type="molecule type" value="Genomic_DNA"/>
</dbReference>
<comment type="caution">
    <text evidence="18">The sequence shown here is derived from an EMBL/GenBank/DDBJ whole genome shotgun (WGS) entry which is preliminary data.</text>
</comment>
<feature type="compositionally biased region" description="Basic residues" evidence="16">
    <location>
        <begin position="350"/>
        <end position="359"/>
    </location>
</feature>
<dbReference type="VEuPathDB" id="FungiDB:GVI51_E04015"/>
<evidence type="ECO:0000256" key="13">
    <source>
        <dbReference type="ARBA" id="ARBA00038616"/>
    </source>
</evidence>
<evidence type="ECO:0000256" key="8">
    <source>
        <dbReference type="ARBA" id="ARBA00022833"/>
    </source>
</evidence>
<feature type="region of interest" description="Disordered" evidence="16">
    <location>
        <begin position="321"/>
        <end position="363"/>
    </location>
</feature>
<proteinExistence type="predicted"/>
<feature type="region of interest" description="Disordered" evidence="16">
    <location>
        <begin position="422"/>
        <end position="460"/>
    </location>
</feature>
<evidence type="ECO:0000256" key="7">
    <source>
        <dbReference type="ARBA" id="ARBA00022771"/>
    </source>
</evidence>
<dbReference type="GO" id="GO:0003700">
    <property type="term" value="F:DNA-binding transcription factor activity"/>
    <property type="evidence" value="ECO:0007669"/>
    <property type="project" value="UniProtKB-ARBA"/>
</dbReference>
<dbReference type="AlphaFoldDB" id="A0A0W0D3F2"/>
<protein>
    <recommendedName>
        <fullName evidence="15">Transcription factor STP1</fullName>
    </recommendedName>
</protein>
<reference evidence="18 19" key="1">
    <citation type="submission" date="2015-10" db="EMBL/GenBank/DDBJ databases">
        <title>Draft genomes sequences of Candida glabrata isolates 1A, 1B, 2A, 2B, 3A and 3B.</title>
        <authorList>
            <person name="Haavelsrud O.E."/>
            <person name="Gaustad P."/>
        </authorList>
    </citation>
    <scope>NUCLEOTIDE SEQUENCE [LARGE SCALE GENOMIC DNA]</scope>
    <source>
        <strain evidence="18">910700640</strain>
    </source>
</reference>
<keyword evidence="6" id="KW-0677">Repeat</keyword>
<keyword evidence="5" id="KW-0479">Metal-binding</keyword>
<organism evidence="18 19">
    <name type="scientific">Candida glabrata</name>
    <name type="common">Yeast</name>
    <name type="synonym">Torulopsis glabrata</name>
    <dbReference type="NCBI Taxonomy" id="5478"/>
    <lineage>
        <taxon>Eukaryota</taxon>
        <taxon>Fungi</taxon>
        <taxon>Dikarya</taxon>
        <taxon>Ascomycota</taxon>
        <taxon>Saccharomycotina</taxon>
        <taxon>Saccharomycetes</taxon>
        <taxon>Saccharomycetales</taxon>
        <taxon>Saccharomycetaceae</taxon>
        <taxon>Nakaseomyces</taxon>
    </lineage>
</organism>
<sequence>MPSFSLLRPRETSLWKAVKNLIDAIIVPDSGKDALPVEPAGVSAAPAKAAMSAMSAKPTRKYRRNKKVADDSRSTKSRDSLDNASTMFPKISYNGDISLGTAKPCALDMNSMNGSGFNFTFNSNDVIETNFDMMQLQLPDFPQQPQQDFAIHNDLNINLPVQPEVQVKQEPKPVDSITSIKKDTKAKSETLDDDEKEFVCHYCDAKFRIRGYLTRHIKKHAIEKAYHCPFYNGQEVPSKRCHNSGGFSRRDTYKTHMKARHLIYPEGVNFASRNESSGHCAKCGGFIAKAATYVEDHIESGQCPALPAGYYSESLRRTSKSASKSATPASISSQSVSPTTIPASLPTNYQKKRRNKMKKITTSNGTTRYVSTLQSWVEPKVLENKDALEAMAIVASETGRNDVFTTLDDNKILMDSQYYVAKSGSRQNSTRKNSDKTIKQNSRQRNSTGKPDNGNGLVTPEYGYEQIKQGSRSNSNSKGVNLHIAPPNMGVKLEHADNMLASPATSISTGVMNSISPISNSAMDSSSTHSSYASSLNDNCGINTTQKMQHTQTSNILPNNDMANAGPDFSNLVDLDKIGFDAMLALCPVNNDQENYKEDKNFMLSNMQASGNRINFPADIETNLNKSAADIQLGNTSMRPQNFDTQHFPREHMVVADVDPTNAGLMSDLHVKENQKYMQYYQQFFSMN</sequence>
<dbReference type="SUPFAM" id="SSF57667">
    <property type="entry name" value="beta-beta-alpha zinc fingers"/>
    <property type="match status" value="1"/>
</dbReference>
<dbReference type="Proteomes" id="UP000054886">
    <property type="component" value="Unassembled WGS sequence"/>
</dbReference>
<dbReference type="InterPro" id="IPR013087">
    <property type="entry name" value="Znf_C2H2_type"/>
</dbReference>
<evidence type="ECO:0000256" key="10">
    <source>
        <dbReference type="ARBA" id="ARBA00023136"/>
    </source>
</evidence>
<dbReference type="InterPro" id="IPR036236">
    <property type="entry name" value="Znf_C2H2_sf"/>
</dbReference>
<keyword evidence="8" id="KW-0862">Zinc</keyword>
<evidence type="ECO:0000256" key="15">
    <source>
        <dbReference type="ARBA" id="ARBA00073838"/>
    </source>
</evidence>
<evidence type="ECO:0000256" key="14">
    <source>
        <dbReference type="ARBA" id="ARBA00057128"/>
    </source>
</evidence>
<evidence type="ECO:0000256" key="9">
    <source>
        <dbReference type="ARBA" id="ARBA00023125"/>
    </source>
</evidence>
<accession>A0A0W0D3F2</accession>
<gene>
    <name evidence="18" type="ORF">AO440_001001</name>
</gene>
<keyword evidence="10" id="KW-0472">Membrane</keyword>
<dbReference type="SMART" id="SM00355">
    <property type="entry name" value="ZnF_C2H2"/>
    <property type="match status" value="2"/>
</dbReference>
<keyword evidence="4" id="KW-0819">tRNA processing</keyword>
<keyword evidence="11" id="KW-0865">Zymogen</keyword>
<evidence type="ECO:0000256" key="3">
    <source>
        <dbReference type="ARBA" id="ARBA00022475"/>
    </source>
</evidence>
<evidence type="ECO:0000256" key="4">
    <source>
        <dbReference type="ARBA" id="ARBA00022694"/>
    </source>
</evidence>
<dbReference type="GO" id="GO:0008033">
    <property type="term" value="P:tRNA processing"/>
    <property type="evidence" value="ECO:0007669"/>
    <property type="project" value="UniProtKB-KW"/>
</dbReference>
<dbReference type="GO" id="GO:0045944">
    <property type="term" value="P:positive regulation of transcription by RNA polymerase II"/>
    <property type="evidence" value="ECO:0007669"/>
    <property type="project" value="UniProtKB-ARBA"/>
</dbReference>
<evidence type="ECO:0000256" key="1">
    <source>
        <dbReference type="ARBA" id="ARBA00004123"/>
    </source>
</evidence>
<dbReference type="GO" id="GO:0005634">
    <property type="term" value="C:nucleus"/>
    <property type="evidence" value="ECO:0007669"/>
    <property type="project" value="UniProtKB-SubCell"/>
</dbReference>